<comment type="caution">
    <text evidence="1">The sequence shown here is derived from an EMBL/GenBank/DDBJ whole genome shotgun (WGS) entry which is preliminary data.</text>
</comment>
<sequence>MTQTLEPPAGIATDPQERIDALVVRGAVLATRVRFPIPLSIRACGFPAHGLPMIFCAWLRCL</sequence>
<dbReference type="Proteomes" id="UP001347146">
    <property type="component" value="Unassembled WGS sequence"/>
</dbReference>
<keyword evidence="2" id="KW-1185">Reference proteome</keyword>
<name>A0ABU7MCL3_9ACTN</name>
<feature type="non-terminal residue" evidence="1">
    <location>
        <position position="62"/>
    </location>
</feature>
<evidence type="ECO:0000313" key="2">
    <source>
        <dbReference type="Proteomes" id="UP001347146"/>
    </source>
</evidence>
<dbReference type="RefSeq" id="WP_330432462.1">
    <property type="nucleotide sequence ID" value="NZ_JAZDUF010000002.1"/>
</dbReference>
<dbReference type="EMBL" id="JAZDUF010000002">
    <property type="protein sequence ID" value="MEE3850840.1"/>
    <property type="molecule type" value="Genomic_DNA"/>
</dbReference>
<proteinExistence type="predicted"/>
<accession>A0ABU7MCL3</accession>
<evidence type="ECO:0000313" key="1">
    <source>
        <dbReference type="EMBL" id="MEE3850840.1"/>
    </source>
</evidence>
<organism evidence="1 2">
    <name type="scientific">Gordonia sesuvii</name>
    <dbReference type="NCBI Taxonomy" id="3116777"/>
    <lineage>
        <taxon>Bacteria</taxon>
        <taxon>Bacillati</taxon>
        <taxon>Actinomycetota</taxon>
        <taxon>Actinomycetes</taxon>
        <taxon>Mycobacteriales</taxon>
        <taxon>Gordoniaceae</taxon>
        <taxon>Gordonia</taxon>
    </lineage>
</organism>
<gene>
    <name evidence="1" type="ORF">VZC37_10895</name>
</gene>
<protein>
    <submittedName>
        <fullName evidence="1">Uncharacterized protein</fullName>
    </submittedName>
</protein>
<reference evidence="1 2" key="1">
    <citation type="submission" date="2024-01" db="EMBL/GenBank/DDBJ databases">
        <title>Draft genome sequence of Gordonia sp. LSe1-13.</title>
        <authorList>
            <person name="Suphannarot A."/>
            <person name="Mingma R."/>
        </authorList>
    </citation>
    <scope>NUCLEOTIDE SEQUENCE [LARGE SCALE GENOMIC DNA]</scope>
    <source>
        <strain evidence="1 2">LSe1-13</strain>
    </source>
</reference>